<feature type="domain" description="DNA mismatch repair proteins mutS family" evidence="5">
    <location>
        <begin position="1"/>
        <end position="74"/>
    </location>
</feature>
<keyword evidence="2" id="KW-0547">Nucleotide-binding</keyword>
<dbReference type="Pfam" id="PF00488">
    <property type="entry name" value="MutS_V"/>
    <property type="match status" value="1"/>
</dbReference>
<evidence type="ECO:0000313" key="6">
    <source>
        <dbReference type="EMBL" id="RHY21767.1"/>
    </source>
</evidence>
<evidence type="ECO:0000256" key="3">
    <source>
        <dbReference type="ARBA" id="ARBA00022840"/>
    </source>
</evidence>
<evidence type="ECO:0000313" key="7">
    <source>
        <dbReference type="Proteomes" id="UP000285060"/>
    </source>
</evidence>
<keyword evidence="4" id="KW-0238">DNA-binding</keyword>
<evidence type="ECO:0000256" key="1">
    <source>
        <dbReference type="ARBA" id="ARBA00006271"/>
    </source>
</evidence>
<comment type="caution">
    <text evidence="6">The sequence shown here is derived from an EMBL/GenBank/DDBJ whole genome shotgun (WGS) entry which is preliminary data.</text>
</comment>
<dbReference type="Gene3D" id="3.40.50.300">
    <property type="entry name" value="P-loop containing nucleotide triphosphate hydrolases"/>
    <property type="match status" value="1"/>
</dbReference>
<dbReference type="GO" id="GO:0030983">
    <property type="term" value="F:mismatched DNA binding"/>
    <property type="evidence" value="ECO:0007669"/>
    <property type="project" value="InterPro"/>
</dbReference>
<organism evidence="6 7">
    <name type="scientific">Aphanomyces invadans</name>
    <dbReference type="NCBI Taxonomy" id="157072"/>
    <lineage>
        <taxon>Eukaryota</taxon>
        <taxon>Sar</taxon>
        <taxon>Stramenopiles</taxon>
        <taxon>Oomycota</taxon>
        <taxon>Saprolegniomycetes</taxon>
        <taxon>Saprolegniales</taxon>
        <taxon>Verrucalvaceae</taxon>
        <taxon>Aphanomyces</taxon>
    </lineage>
</organism>
<dbReference type="InterPro" id="IPR045076">
    <property type="entry name" value="MutS"/>
</dbReference>
<evidence type="ECO:0000256" key="2">
    <source>
        <dbReference type="ARBA" id="ARBA00022741"/>
    </source>
</evidence>
<dbReference type="PANTHER" id="PTHR11361:SF148">
    <property type="entry name" value="DNA MISMATCH REPAIR PROTEIN MSH6"/>
    <property type="match status" value="1"/>
</dbReference>
<accession>A0A418AHZ0</accession>
<reference evidence="6 7" key="1">
    <citation type="submission" date="2018-08" db="EMBL/GenBank/DDBJ databases">
        <title>Aphanomyces genome sequencing and annotation.</title>
        <authorList>
            <person name="Minardi D."/>
            <person name="Oidtmann B."/>
            <person name="Van Der Giezen M."/>
            <person name="Studholme D.J."/>
        </authorList>
    </citation>
    <scope>NUCLEOTIDE SEQUENCE [LARGE SCALE GENOMIC DNA]</scope>
    <source>
        <strain evidence="6 7">NJM0002</strain>
    </source>
</reference>
<evidence type="ECO:0000259" key="5">
    <source>
        <dbReference type="SMART" id="SM00534"/>
    </source>
</evidence>
<name>A0A418AHZ0_9STRA</name>
<dbReference type="InterPro" id="IPR027417">
    <property type="entry name" value="P-loop_NTPase"/>
</dbReference>
<sequence length="112" mass="12688">MFATHYHSLVEEYLDHPKVSLGHMNCMVDPTNEHKVVFLYKLADGICPKSYGLNVAKLADLPQEVIDVAAAKSQQFEQVLQDSHVAMQVRQALDRQDVHALRQLWKTLADTS</sequence>
<gene>
    <name evidence="6" type="ORF">DYB32_009714</name>
</gene>
<keyword evidence="7" id="KW-1185">Reference proteome</keyword>
<dbReference type="GO" id="GO:0032301">
    <property type="term" value="C:MutSalpha complex"/>
    <property type="evidence" value="ECO:0007669"/>
    <property type="project" value="TreeGrafter"/>
</dbReference>
<dbReference type="InterPro" id="IPR000432">
    <property type="entry name" value="DNA_mismatch_repair_MutS_C"/>
</dbReference>
<dbReference type="EMBL" id="QUSY01002289">
    <property type="protein sequence ID" value="RHY21767.1"/>
    <property type="molecule type" value="Genomic_DNA"/>
</dbReference>
<dbReference type="GO" id="GO:0006298">
    <property type="term" value="P:mismatch repair"/>
    <property type="evidence" value="ECO:0007669"/>
    <property type="project" value="InterPro"/>
</dbReference>
<keyword evidence="3" id="KW-0067">ATP-binding</keyword>
<dbReference type="GO" id="GO:0140664">
    <property type="term" value="F:ATP-dependent DNA damage sensor activity"/>
    <property type="evidence" value="ECO:0007669"/>
    <property type="project" value="InterPro"/>
</dbReference>
<dbReference type="VEuPathDB" id="FungiDB:H310_06332"/>
<proteinExistence type="inferred from homology"/>
<protein>
    <recommendedName>
        <fullName evidence="5">DNA mismatch repair proteins mutS family domain-containing protein</fullName>
    </recommendedName>
</protein>
<dbReference type="SUPFAM" id="SSF52540">
    <property type="entry name" value="P-loop containing nucleoside triphosphate hydrolases"/>
    <property type="match status" value="1"/>
</dbReference>
<comment type="similarity">
    <text evidence="1">Belongs to the DNA mismatch repair MutS family.</text>
</comment>
<dbReference type="AlphaFoldDB" id="A0A418AHZ0"/>
<dbReference type="PANTHER" id="PTHR11361">
    <property type="entry name" value="DNA MISMATCH REPAIR PROTEIN MUTS FAMILY MEMBER"/>
    <property type="match status" value="1"/>
</dbReference>
<evidence type="ECO:0000256" key="4">
    <source>
        <dbReference type="ARBA" id="ARBA00023125"/>
    </source>
</evidence>
<dbReference type="GO" id="GO:0005524">
    <property type="term" value="F:ATP binding"/>
    <property type="evidence" value="ECO:0007669"/>
    <property type="project" value="UniProtKB-KW"/>
</dbReference>
<dbReference type="SMART" id="SM00534">
    <property type="entry name" value="MUTSac"/>
    <property type="match status" value="1"/>
</dbReference>
<dbReference type="Proteomes" id="UP000285060">
    <property type="component" value="Unassembled WGS sequence"/>
</dbReference>